<gene>
    <name evidence="2" type="ORF">AUJ29_01290</name>
</gene>
<evidence type="ECO:0000313" key="2">
    <source>
        <dbReference type="EMBL" id="OIO17411.1"/>
    </source>
</evidence>
<dbReference type="AlphaFoldDB" id="A0A1J4U2A3"/>
<organism evidence="2 3">
    <name type="scientific">Candidatus Kuenenbacteria bacterium CG1_02_38_13</name>
    <dbReference type="NCBI Taxonomy" id="1805235"/>
    <lineage>
        <taxon>Bacteria</taxon>
        <taxon>Candidatus Kueneniibacteriota</taxon>
    </lineage>
</organism>
<name>A0A1J4U2A3_9BACT</name>
<reference evidence="2 3" key="1">
    <citation type="journal article" date="2016" name="Environ. Microbiol.">
        <title>Genomic resolution of a cold subsurface aquifer community provides metabolic insights for novel microbes adapted to high CO concentrations.</title>
        <authorList>
            <person name="Probst A.J."/>
            <person name="Castelle C.J."/>
            <person name="Singh A."/>
            <person name="Brown C.T."/>
            <person name="Anantharaman K."/>
            <person name="Sharon I."/>
            <person name="Hug L.A."/>
            <person name="Burstein D."/>
            <person name="Emerson J.B."/>
            <person name="Thomas B.C."/>
            <person name="Banfield J.F."/>
        </authorList>
    </citation>
    <scope>NUCLEOTIDE SEQUENCE [LARGE SCALE GENOMIC DNA]</scope>
    <source>
        <strain evidence="2">CG1_02_38_13</strain>
    </source>
</reference>
<evidence type="ECO:0008006" key="4">
    <source>
        <dbReference type="Google" id="ProtNLM"/>
    </source>
</evidence>
<proteinExistence type="predicted"/>
<evidence type="ECO:0000313" key="3">
    <source>
        <dbReference type="Proteomes" id="UP000182465"/>
    </source>
</evidence>
<comment type="caution">
    <text evidence="2">The sequence shown here is derived from an EMBL/GenBank/DDBJ whole genome shotgun (WGS) entry which is preliminary data.</text>
</comment>
<dbReference type="EMBL" id="MNVB01000031">
    <property type="protein sequence ID" value="OIO17411.1"/>
    <property type="molecule type" value="Genomic_DNA"/>
</dbReference>
<accession>A0A1J4U2A3</accession>
<evidence type="ECO:0000256" key="1">
    <source>
        <dbReference type="SAM" id="Phobius"/>
    </source>
</evidence>
<keyword evidence="1" id="KW-0812">Transmembrane</keyword>
<keyword evidence="1" id="KW-0472">Membrane</keyword>
<dbReference type="Proteomes" id="UP000182465">
    <property type="component" value="Unassembled WGS sequence"/>
</dbReference>
<keyword evidence="1" id="KW-1133">Transmembrane helix</keyword>
<sequence>MTTKNKIITGLVILAVVVMLSVIGYFVINRMNSNSSADTVDLLQEDENSQAVINGLESEDDDAVKVGEKNTEITEGERQKISAKNRAKFFIEMVGTYSTEARFQNIEDLKPMMTASMRAWADDFIDRNMQNIALNKEKVTTNVFRMDVLYQSDSRIAFLASARMEEMASSGSKIYNQNVEIYLILAGDDWLVDEVVWK</sequence>
<protein>
    <recommendedName>
        <fullName evidence="4">Tim44-like domain-containing protein</fullName>
    </recommendedName>
</protein>
<feature type="transmembrane region" description="Helical" evidence="1">
    <location>
        <begin position="7"/>
        <end position="28"/>
    </location>
</feature>